<dbReference type="OrthoDB" id="9807890at2"/>
<dbReference type="PANTHER" id="PTHR42850:SF7">
    <property type="entry name" value="BIS(5'-NUCLEOSYL)-TETRAPHOSPHATASE PRPE [ASYMMETRICAL]"/>
    <property type="match status" value="1"/>
</dbReference>
<evidence type="ECO:0000259" key="1">
    <source>
        <dbReference type="Pfam" id="PF00149"/>
    </source>
</evidence>
<reference evidence="2 3" key="1">
    <citation type="submission" date="2019-04" db="EMBL/GenBank/DDBJ databases">
        <title>A novel phosphate-accumulating bacterium identified in bioreactor for phosphate removal from wastewater.</title>
        <authorList>
            <person name="Kotlyarov R.Y."/>
            <person name="Beletsky A.V."/>
            <person name="Kallistova A.Y."/>
            <person name="Dorofeev A.G."/>
            <person name="Nikolaev Y.Y."/>
            <person name="Pimenov N.V."/>
            <person name="Ravin N.V."/>
            <person name="Mardanov A.V."/>
        </authorList>
    </citation>
    <scope>NUCLEOTIDE SEQUENCE [LARGE SCALE GENOMIC DNA]</scope>
    <source>
        <strain evidence="2 3">Bin19</strain>
    </source>
</reference>
<dbReference type="Proteomes" id="UP000306324">
    <property type="component" value="Unassembled WGS sequence"/>
</dbReference>
<dbReference type="AlphaFoldDB" id="A0A5S4F209"/>
<dbReference type="InterPro" id="IPR004843">
    <property type="entry name" value="Calcineurin-like_PHP"/>
</dbReference>
<dbReference type="Pfam" id="PF00149">
    <property type="entry name" value="Metallophos"/>
    <property type="match status" value="1"/>
</dbReference>
<dbReference type="Gene3D" id="3.60.21.10">
    <property type="match status" value="1"/>
</dbReference>
<dbReference type="PANTHER" id="PTHR42850">
    <property type="entry name" value="METALLOPHOSPHOESTERASE"/>
    <property type="match status" value="1"/>
</dbReference>
<evidence type="ECO:0000313" key="3">
    <source>
        <dbReference type="Proteomes" id="UP000306324"/>
    </source>
</evidence>
<dbReference type="InterPro" id="IPR029052">
    <property type="entry name" value="Metallo-depent_PP-like"/>
</dbReference>
<dbReference type="EMBL" id="SWAD01000156">
    <property type="protein sequence ID" value="TMQ74743.1"/>
    <property type="molecule type" value="Genomic_DNA"/>
</dbReference>
<name>A0A5S4F209_9PROT</name>
<evidence type="ECO:0000313" key="2">
    <source>
        <dbReference type="EMBL" id="TMQ74743.1"/>
    </source>
</evidence>
<feature type="domain" description="Calcineurin-like phosphoesterase" evidence="1">
    <location>
        <begin position="4"/>
        <end position="104"/>
    </location>
</feature>
<proteinExistence type="predicted"/>
<dbReference type="SUPFAM" id="SSF56300">
    <property type="entry name" value="Metallo-dependent phosphatases"/>
    <property type="match status" value="1"/>
</dbReference>
<organism evidence="2 3">
    <name type="scientific">Candidatus Accumulibacter phosphatis</name>
    <dbReference type="NCBI Taxonomy" id="327160"/>
    <lineage>
        <taxon>Bacteria</taxon>
        <taxon>Pseudomonadati</taxon>
        <taxon>Pseudomonadota</taxon>
        <taxon>Betaproteobacteria</taxon>
        <taxon>Candidatus Accumulibacter</taxon>
    </lineage>
</organism>
<dbReference type="GO" id="GO:0016791">
    <property type="term" value="F:phosphatase activity"/>
    <property type="evidence" value="ECO:0007669"/>
    <property type="project" value="TreeGrafter"/>
</dbReference>
<keyword evidence="3" id="KW-1185">Reference proteome</keyword>
<protein>
    <submittedName>
        <fullName evidence="2">Phosphatase</fullName>
    </submittedName>
</protein>
<dbReference type="RefSeq" id="WP_138679095.1">
    <property type="nucleotide sequence ID" value="NZ_SWAD01000156.1"/>
</dbReference>
<gene>
    <name evidence="2" type="ORF">ACCUM_3193</name>
</gene>
<dbReference type="InterPro" id="IPR050126">
    <property type="entry name" value="Ap4A_hydrolase"/>
</dbReference>
<sequence>MSYDIIGDIHGHADALEALLTDLGYRNMGGAWRHLARQALFVGDFIDRGPKQMETVSLVRRMVDAGSARAVMGNHEFNAIAWFLPDPECPGEFLRKHHSAKYGDKNRKQHQAFLSAVEGSPLHEELVMWFLTLPVCLDLPDLRVIHACWHVAALEYLRAFLTVDHCLKQETMILATREPENEAEKDTPEMTVFKAVEAVLKGVEVPLPAPHTIRDKDGHDRNRVRVRWWDNGATDYRCAAMLADHERAAFPDDPVPPHALIGHDGGKPVFIGHYWLTGAPELLSNKVACVDYSVAKGGKLVAYRWDGEPTLDERKLHWVRP</sequence>
<accession>A0A5S4F209</accession>
<comment type="caution">
    <text evidence="2">The sequence shown here is derived from an EMBL/GenBank/DDBJ whole genome shotgun (WGS) entry which is preliminary data.</text>
</comment>
<dbReference type="GO" id="GO:0005737">
    <property type="term" value="C:cytoplasm"/>
    <property type="evidence" value="ECO:0007669"/>
    <property type="project" value="TreeGrafter"/>
</dbReference>